<evidence type="ECO:0000313" key="3">
    <source>
        <dbReference type="EMBL" id="QUT44286.1"/>
    </source>
</evidence>
<evidence type="ECO:0000313" key="4">
    <source>
        <dbReference type="EMBL" id="RHF11123.1"/>
    </source>
</evidence>
<dbReference type="AlphaFoldDB" id="A0A380ZB14"/>
<dbReference type="EMBL" id="VVZX01000001">
    <property type="protein sequence ID" value="KAA5277248.1"/>
    <property type="molecule type" value="Genomic_DNA"/>
</dbReference>
<sequence>MNSIHFVIKRHANIRKYLKQKGFLGKIAPMNSTMFIFIQSIFLMYTRLLQSWYYKKKGKPFVCSSLLSNFAQNLKKQHYNKVL</sequence>
<dbReference type="Proteomes" id="UP000291917">
    <property type="component" value="Unassembled WGS sequence"/>
</dbReference>
<protein>
    <submittedName>
        <fullName evidence="6">Uncharacterized protein</fullName>
    </submittedName>
</protein>
<reference evidence="2 10" key="3">
    <citation type="journal article" date="2019" name="Nat. Med.">
        <title>A library of human gut bacterial isolates paired with longitudinal multiomics data enables mechanistic microbiome research.</title>
        <authorList>
            <person name="Poyet M."/>
            <person name="Groussin M."/>
            <person name="Gibbons S.M."/>
            <person name="Avila-Pacheco J."/>
            <person name="Jiang X."/>
            <person name="Kearney S.M."/>
            <person name="Perrotta A.R."/>
            <person name="Berdy B."/>
            <person name="Zhao S."/>
            <person name="Lieberman T.D."/>
            <person name="Swanson P.K."/>
            <person name="Smith M."/>
            <person name="Roesemann S."/>
            <person name="Alexander J.E."/>
            <person name="Rich S.A."/>
            <person name="Livny J."/>
            <person name="Vlamakis H."/>
            <person name="Clish C."/>
            <person name="Bullock K."/>
            <person name="Deik A."/>
            <person name="Scott J."/>
            <person name="Pierce K.A."/>
            <person name="Xavier R.J."/>
            <person name="Alm E.J."/>
        </authorList>
    </citation>
    <scope>NUCLEOTIDE SEQUENCE [LARGE SCALE GENOMIC DNA]</scope>
    <source>
        <strain evidence="2 10">BIOML-A1</strain>
    </source>
</reference>
<evidence type="ECO:0000313" key="9">
    <source>
        <dbReference type="Proteomes" id="UP000291917"/>
    </source>
</evidence>
<dbReference type="STRING" id="483216.BACEGG_00243"/>
<keyword evidence="10" id="KW-1185">Reference proteome</keyword>
<keyword evidence="1" id="KW-0812">Transmembrane</keyword>
<feature type="transmembrane region" description="Helical" evidence="1">
    <location>
        <begin position="27"/>
        <end position="49"/>
    </location>
</feature>
<accession>A0A380ZB14</accession>
<reference evidence="4 8" key="2">
    <citation type="submission" date="2018-08" db="EMBL/GenBank/DDBJ databases">
        <title>A genome reference for cultivated species of the human gut microbiota.</title>
        <authorList>
            <person name="Zou Y."/>
            <person name="Xue W."/>
            <person name="Luo G."/>
        </authorList>
    </citation>
    <scope>NUCLEOTIDE SEQUENCE [LARGE SCALE GENOMIC DNA]</scope>
    <source>
        <strain evidence="4 8">AM26-26AC</strain>
    </source>
</reference>
<organism evidence="6 7">
    <name type="scientific">Bacteroides eggerthii</name>
    <dbReference type="NCBI Taxonomy" id="28111"/>
    <lineage>
        <taxon>Bacteria</taxon>
        <taxon>Pseudomonadati</taxon>
        <taxon>Bacteroidota</taxon>
        <taxon>Bacteroidia</taxon>
        <taxon>Bacteroidales</taxon>
        <taxon>Bacteroidaceae</taxon>
        <taxon>Bacteroides</taxon>
    </lineage>
</organism>
<evidence type="ECO:0000313" key="10">
    <source>
        <dbReference type="Proteomes" id="UP000335496"/>
    </source>
</evidence>
<keyword evidence="1" id="KW-0472">Membrane</keyword>
<dbReference type="Proteomes" id="UP000254424">
    <property type="component" value="Unassembled WGS sequence"/>
</dbReference>
<dbReference type="EMBL" id="UFSX01000002">
    <property type="protein sequence ID" value="SUV44208.1"/>
    <property type="molecule type" value="Genomic_DNA"/>
</dbReference>
<dbReference type="EMBL" id="QSLA01000003">
    <property type="protein sequence ID" value="RHF11123.1"/>
    <property type="molecule type" value="Genomic_DNA"/>
</dbReference>
<evidence type="ECO:0000256" key="1">
    <source>
        <dbReference type="SAM" id="Phobius"/>
    </source>
</evidence>
<dbReference type="KEGG" id="beg:INE88_01076"/>
<dbReference type="EMBL" id="CP072227">
    <property type="protein sequence ID" value="QUT44286.1"/>
    <property type="molecule type" value="Genomic_DNA"/>
</dbReference>
<reference evidence="3" key="5">
    <citation type="journal article" date="2021" name="PLoS Genet.">
        <title>Mobile Type VI secretion system loci of the gut Bacteroidales display extensive intra-ecosystem transfer, multi-species spread and geographical clustering.</title>
        <authorList>
            <person name="Garcia-Bayona L."/>
            <person name="Coyne M.J."/>
            <person name="Comstock L.E."/>
        </authorList>
    </citation>
    <scope>NUCLEOTIDE SEQUENCE</scope>
    <source>
        <strain evidence="3">CL11T00C20</strain>
    </source>
</reference>
<dbReference type="Proteomes" id="UP000335496">
    <property type="component" value="Unassembled WGS sequence"/>
</dbReference>
<evidence type="ECO:0000313" key="8">
    <source>
        <dbReference type="Proteomes" id="UP000283538"/>
    </source>
</evidence>
<evidence type="ECO:0000313" key="2">
    <source>
        <dbReference type="EMBL" id="KAA5277248.1"/>
    </source>
</evidence>
<reference evidence="6 7" key="1">
    <citation type="submission" date="2018-06" db="EMBL/GenBank/DDBJ databases">
        <authorList>
            <consortium name="Pathogen Informatics"/>
            <person name="Doyle S."/>
        </authorList>
    </citation>
    <scope>NUCLEOTIDE SEQUENCE [LARGE SCALE GENOMIC DNA]</scope>
    <source>
        <strain evidence="6 7">NCTC11155</strain>
    </source>
</reference>
<evidence type="ECO:0000313" key="7">
    <source>
        <dbReference type="Proteomes" id="UP000254424"/>
    </source>
</evidence>
<proteinExistence type="predicted"/>
<dbReference type="RefSeq" id="WP_004288519.1">
    <property type="nucleotide sequence ID" value="NZ_QSLA01000003.1"/>
</dbReference>
<dbReference type="EMBL" id="RCXL01000001">
    <property type="protein sequence ID" value="RYT78162.1"/>
    <property type="molecule type" value="Genomic_DNA"/>
</dbReference>
<reference evidence="5 9" key="4">
    <citation type="journal article" date="2019" name="Science, e1252229">
        <title>Invertible promoters mediate bacterial phase variation, antibiotic resistance, and host adaptation in the gut.</title>
        <authorList>
            <person name="Jiang X."/>
            <person name="Hall A.B."/>
            <person name="Arthur T.D."/>
            <person name="Plichta D.R."/>
            <person name="Covington C.T."/>
            <person name="Poyet M."/>
            <person name="Crothers J."/>
            <person name="Moses P.L."/>
            <person name="Tolonen A.C."/>
            <person name="Vlamakis H."/>
            <person name="Alm E.J."/>
            <person name="Xavier R.J."/>
        </authorList>
    </citation>
    <scope>NUCLEOTIDE SEQUENCE [LARGE SCALE GENOMIC DNA]</scope>
    <source>
        <strain evidence="9">bj_0095</strain>
        <strain evidence="5">Bj_0095</strain>
    </source>
</reference>
<evidence type="ECO:0000313" key="5">
    <source>
        <dbReference type="EMBL" id="RYT78162.1"/>
    </source>
</evidence>
<evidence type="ECO:0000313" key="6">
    <source>
        <dbReference type="EMBL" id="SUV44208.1"/>
    </source>
</evidence>
<name>A0A380ZB14_9BACE</name>
<dbReference type="Proteomes" id="UP000679226">
    <property type="component" value="Chromosome"/>
</dbReference>
<keyword evidence="1" id="KW-1133">Transmembrane helix</keyword>
<dbReference type="OrthoDB" id="1045849at2"/>
<gene>
    <name evidence="4" type="ORF">DW701_04315</name>
    <name evidence="5" type="ORF">EAJ03_00270</name>
    <name evidence="2" type="ORF">F2Z23_00265</name>
    <name evidence="3" type="ORF">INE88_01076</name>
    <name evidence="6" type="ORF">NCTC11155_03619</name>
</gene>
<dbReference type="Proteomes" id="UP000283538">
    <property type="component" value="Unassembled WGS sequence"/>
</dbReference>